<feature type="domain" description="Polysaccharide pyruvyl transferase" evidence="1">
    <location>
        <begin position="14"/>
        <end position="284"/>
    </location>
</feature>
<keyword evidence="2" id="KW-0328">Glycosyltransferase</keyword>
<dbReference type="GO" id="GO:0016757">
    <property type="term" value="F:glycosyltransferase activity"/>
    <property type="evidence" value="ECO:0007669"/>
    <property type="project" value="UniProtKB-KW"/>
</dbReference>
<organism evidence="2 3">
    <name type="scientific">Stutzerimonas tarimensis</name>
    <dbReference type="NCBI Taxonomy" id="1507735"/>
    <lineage>
        <taxon>Bacteria</taxon>
        <taxon>Pseudomonadati</taxon>
        <taxon>Pseudomonadota</taxon>
        <taxon>Gammaproteobacteria</taxon>
        <taxon>Pseudomonadales</taxon>
        <taxon>Pseudomonadaceae</taxon>
        <taxon>Stutzerimonas</taxon>
    </lineage>
</organism>
<accession>A0ABV7T6G4</accession>
<sequence length="350" mass="40112">MKTVGILTYHDINNFGAQLQAASLNKFLRDSGYDSSIINYTPIRSRVRIYATCIRPFLRFDLKGFNEQRRKREVFRRSAVELGDISERPIITSRGVEKAVRDFDVLVCGSDELWNFDNYLGYQKPYLLDLKFSGKKISYAASMGNCVPDLDLKRGFKRGLQSFSKVLVRDGYTSKFLESIGVPSEVVVDPTYLSDVQPVYKETEPYLMVSGALNYCQIREIIKLSKILGLRILTPGYKYEGFEDSFIEASPQQWIGYIKNAAFHVTSLFHGAAFSMKYQTKFAVYLTPGKENKIGFMMELFNQTHRVIELPALANQIADLLEEDFSDQFSENMQRVIERSRRLLIDAVGF</sequence>
<dbReference type="EMBL" id="JBHRXZ010000022">
    <property type="protein sequence ID" value="MFC3608562.1"/>
    <property type="molecule type" value="Genomic_DNA"/>
</dbReference>
<evidence type="ECO:0000313" key="3">
    <source>
        <dbReference type="Proteomes" id="UP001595630"/>
    </source>
</evidence>
<dbReference type="RefSeq" id="WP_386365203.1">
    <property type="nucleotide sequence ID" value="NZ_JBHRXZ010000022.1"/>
</dbReference>
<dbReference type="InterPro" id="IPR007345">
    <property type="entry name" value="Polysacch_pyruvyl_Trfase"/>
</dbReference>
<dbReference type="EC" id="2.4.-.-" evidence="2"/>
<comment type="caution">
    <text evidence="2">The sequence shown here is derived from an EMBL/GenBank/DDBJ whole genome shotgun (WGS) entry which is preliminary data.</text>
</comment>
<protein>
    <submittedName>
        <fullName evidence="2">Polysaccharide pyruvyl transferase family protein</fullName>
        <ecNumber evidence="2">2.4.-.-</ecNumber>
    </submittedName>
</protein>
<reference evidence="3" key="1">
    <citation type="journal article" date="2019" name="Int. J. Syst. Evol. Microbiol.">
        <title>The Global Catalogue of Microorganisms (GCM) 10K type strain sequencing project: providing services to taxonomists for standard genome sequencing and annotation.</title>
        <authorList>
            <consortium name="The Broad Institute Genomics Platform"/>
            <consortium name="The Broad Institute Genome Sequencing Center for Infectious Disease"/>
            <person name="Wu L."/>
            <person name="Ma J."/>
        </authorList>
    </citation>
    <scope>NUCLEOTIDE SEQUENCE [LARGE SCALE GENOMIC DNA]</scope>
    <source>
        <strain evidence="3">KCTC 42447</strain>
    </source>
</reference>
<evidence type="ECO:0000259" key="1">
    <source>
        <dbReference type="Pfam" id="PF04230"/>
    </source>
</evidence>
<dbReference type="Pfam" id="PF04230">
    <property type="entry name" value="PS_pyruv_trans"/>
    <property type="match status" value="1"/>
</dbReference>
<proteinExistence type="predicted"/>
<name>A0ABV7T6G4_9GAMM</name>
<gene>
    <name evidence="2" type="ORF">ACFOMF_12310</name>
</gene>
<keyword evidence="2" id="KW-0808">Transferase</keyword>
<evidence type="ECO:0000313" key="2">
    <source>
        <dbReference type="EMBL" id="MFC3608562.1"/>
    </source>
</evidence>
<keyword evidence="3" id="KW-1185">Reference proteome</keyword>
<dbReference type="Proteomes" id="UP001595630">
    <property type="component" value="Unassembled WGS sequence"/>
</dbReference>